<dbReference type="GO" id="GO:0003676">
    <property type="term" value="F:nucleic acid binding"/>
    <property type="evidence" value="ECO:0007669"/>
    <property type="project" value="InterPro"/>
</dbReference>
<sequence length="71" mass="8006">RRQAYGPDDSTKQRNDYSPIHERSYSTSSRRMPSQNQSSLTDGIGSKLMKKHGWQEGQGLGKKLQGRSNPV</sequence>
<evidence type="ECO:0000313" key="3">
    <source>
        <dbReference type="EMBL" id="CAF4313970.1"/>
    </source>
</evidence>
<feature type="domain" description="G-patch" evidence="2">
    <location>
        <begin position="41"/>
        <end position="71"/>
    </location>
</feature>
<comment type="caution">
    <text evidence="3">The sequence shown here is derived from an EMBL/GenBank/DDBJ whole genome shotgun (WGS) entry which is preliminary data.</text>
</comment>
<dbReference type="Pfam" id="PF01585">
    <property type="entry name" value="G-patch"/>
    <property type="match status" value="1"/>
</dbReference>
<dbReference type="Proteomes" id="UP000676336">
    <property type="component" value="Unassembled WGS sequence"/>
</dbReference>
<organism evidence="3 4">
    <name type="scientific">Rotaria magnacalcarata</name>
    <dbReference type="NCBI Taxonomy" id="392030"/>
    <lineage>
        <taxon>Eukaryota</taxon>
        <taxon>Metazoa</taxon>
        <taxon>Spiralia</taxon>
        <taxon>Gnathifera</taxon>
        <taxon>Rotifera</taxon>
        <taxon>Eurotatoria</taxon>
        <taxon>Bdelloidea</taxon>
        <taxon>Philodinida</taxon>
        <taxon>Philodinidae</taxon>
        <taxon>Rotaria</taxon>
    </lineage>
</organism>
<evidence type="ECO:0000259" key="2">
    <source>
        <dbReference type="PROSITE" id="PS50174"/>
    </source>
</evidence>
<evidence type="ECO:0000313" key="4">
    <source>
        <dbReference type="Proteomes" id="UP000676336"/>
    </source>
</evidence>
<feature type="non-terminal residue" evidence="3">
    <location>
        <position position="1"/>
    </location>
</feature>
<feature type="compositionally biased region" description="Polar residues" evidence="1">
    <location>
        <begin position="25"/>
        <end position="41"/>
    </location>
</feature>
<dbReference type="InterPro" id="IPR000467">
    <property type="entry name" value="G_patch_dom"/>
</dbReference>
<reference evidence="3" key="1">
    <citation type="submission" date="2021-02" db="EMBL/GenBank/DDBJ databases">
        <authorList>
            <person name="Nowell W R."/>
        </authorList>
    </citation>
    <scope>NUCLEOTIDE SEQUENCE</scope>
</reference>
<evidence type="ECO:0000256" key="1">
    <source>
        <dbReference type="SAM" id="MobiDB-lite"/>
    </source>
</evidence>
<protein>
    <recommendedName>
        <fullName evidence="2">G-patch domain-containing protein</fullName>
    </recommendedName>
</protein>
<dbReference type="AlphaFoldDB" id="A0A8S2TYC0"/>
<name>A0A8S2TYC0_9BILA</name>
<accession>A0A8S2TYC0</accession>
<feature type="non-terminal residue" evidence="3">
    <location>
        <position position="71"/>
    </location>
</feature>
<feature type="region of interest" description="Disordered" evidence="1">
    <location>
        <begin position="1"/>
        <end position="71"/>
    </location>
</feature>
<proteinExistence type="predicted"/>
<dbReference type="EMBL" id="CAJOBI010038774">
    <property type="protein sequence ID" value="CAF4313970.1"/>
    <property type="molecule type" value="Genomic_DNA"/>
</dbReference>
<gene>
    <name evidence="3" type="ORF">SMN809_LOCUS26658</name>
</gene>
<dbReference type="PROSITE" id="PS50174">
    <property type="entry name" value="G_PATCH"/>
    <property type="match status" value="1"/>
</dbReference>
<feature type="compositionally biased region" description="Basic and acidic residues" evidence="1">
    <location>
        <begin position="9"/>
        <end position="24"/>
    </location>
</feature>